<evidence type="ECO:0000313" key="6">
    <source>
        <dbReference type="Proteomes" id="UP000317021"/>
    </source>
</evidence>
<reference evidence="5 6" key="1">
    <citation type="journal article" date="2018" name="Viruses">
        <title>Whole Genome Characterization of Orthopoxvirus (OPV) Abatino, a Zoonotic Virus Representing a Putative Novel Clade of Old World Orthopoxviruses.</title>
        <authorList>
            <person name="Gruber C.E."/>
            <person name="Giombini E."/>
            <person name="Selleri M."/>
            <person name="Tausch S.H."/>
            <person name="Andrusch A."/>
            <person name="Tyshaieva A."/>
            <person name="Cardeti G."/>
            <person name="Lorenzetti R."/>
            <person name="De Marco L."/>
            <person name="Carletti F."/>
            <person name="Nitsche A."/>
            <person name="Capobianchi M.R."/>
            <person name="Ippolito G."/>
            <person name="Autorino G.L."/>
            <person name="Castilletti C."/>
        </authorList>
    </citation>
    <scope>NUCLEOTIDE SEQUENCE [LARGE SCALE GENOMIC DNA]</scope>
    <source>
        <strain evidence="5">Abatino</strain>
    </source>
</reference>
<evidence type="ECO:0008006" key="7">
    <source>
        <dbReference type="Google" id="ProtNLM"/>
    </source>
</evidence>
<accession>A0A3G2KXL3</accession>
<dbReference type="PANTHER" id="PTHR24412:SF489">
    <property type="entry name" value="RING FINGER DOMAIN AND KELCH REPEAT-CONTAINING PROTEIN DDB_G0271372"/>
    <property type="match status" value="1"/>
</dbReference>
<dbReference type="Gene3D" id="3.30.710.10">
    <property type="entry name" value="Potassium Channel Kv1.1, Chain A"/>
    <property type="match status" value="1"/>
</dbReference>
<sequence length="526" mass="60267">MEEYVNIILGDQVLTSDKKLLCSYSFFKNRFEFDDNTDINLTSYGNHDLIKKLIMFINTNELDIDEDNVQDMLVLADSLNITKAIDLCTEFIKERLDAINCLDIITYAAFYNLEDLKIAAINTTAINFTHVVKDDTFLSLPFDIISSIFENDDLDTKSEDEAMDALCIWMKGDAERINMVKENISKLIRVDELLSKKDILNELGCENLPPSVPRKSSSGVLYSVGISPDDDDDTYSSKLEMYNRVENEWKIVSDIPFKAINCMIAAIGDIVYIMCGKQTYNFTTTNVYSYNTKTNIWKKEPSTVYPRANAGVAVVNDYIYLIGGTSEPHSDTDTDSARFTDPDCGYYDYNNRYYNPTIERRSPEDGKWRVLKMTLPVSGICSATSIGDNIYIIINSYKGVIYRCDTKTLRWRKCIKLKSSYTADTSAIIAYNGGIYFIDGFKNIEYREDTKSCNYIKKLTRYSYRYIYNYSLAVLGDELFVIGSVDNMTNATHNVDVYNHKTNRWISLKQNKLLSLGRPFVTFVRK</sequence>
<evidence type="ECO:0000256" key="2">
    <source>
        <dbReference type="ARBA" id="ARBA00022737"/>
    </source>
</evidence>
<dbReference type="SMART" id="SM00875">
    <property type="entry name" value="BACK"/>
    <property type="match status" value="1"/>
</dbReference>
<protein>
    <recommendedName>
        <fullName evidence="7">CPXV013 protein</fullName>
    </recommendedName>
</protein>
<dbReference type="SMART" id="SM00612">
    <property type="entry name" value="Kelch"/>
    <property type="match status" value="3"/>
</dbReference>
<dbReference type="Proteomes" id="UP000317021">
    <property type="component" value="Segment"/>
</dbReference>
<keyword evidence="1" id="KW-0880">Kelch repeat</keyword>
<feature type="domain" description="BTB" evidence="3">
    <location>
        <begin position="3"/>
        <end position="96"/>
    </location>
</feature>
<keyword evidence="6" id="KW-1185">Reference proteome</keyword>
<organism evidence="5 6">
    <name type="scientific">Orthopoxvirus Abatino</name>
    <dbReference type="NCBI Taxonomy" id="2478919"/>
    <lineage>
        <taxon>Viruses</taxon>
        <taxon>Varidnaviria</taxon>
        <taxon>Bamfordvirae</taxon>
        <taxon>Nucleocytoviricota</taxon>
        <taxon>Pokkesviricetes</taxon>
        <taxon>Chitovirales</taxon>
        <taxon>Poxviridae</taxon>
        <taxon>Chordopoxvirinae</taxon>
        <taxon>Orthopoxvirus</taxon>
        <taxon>Orthopoxvirus abatinomacacapox</taxon>
    </lineage>
</organism>
<evidence type="ECO:0000259" key="3">
    <source>
        <dbReference type="SMART" id="SM00225"/>
    </source>
</evidence>
<dbReference type="InterPro" id="IPR024182">
    <property type="entry name" value="Vaccinia_A55R"/>
</dbReference>
<dbReference type="InterPro" id="IPR000210">
    <property type="entry name" value="BTB/POZ_dom"/>
</dbReference>
<dbReference type="EMBL" id="MH816996">
    <property type="protein sequence ID" value="AYN64572.1"/>
    <property type="molecule type" value="Genomic_DNA"/>
</dbReference>
<keyword evidence="2" id="KW-0677">Repeat</keyword>
<evidence type="ECO:0000313" key="5">
    <source>
        <dbReference type="EMBL" id="AYN64572.1"/>
    </source>
</evidence>
<gene>
    <name evidence="5" type="ORF">OPVA006</name>
</gene>
<feature type="domain" description="BACK" evidence="4">
    <location>
        <begin position="101"/>
        <end position="204"/>
    </location>
</feature>
<dbReference type="Pfam" id="PF01344">
    <property type="entry name" value="Kelch_1"/>
    <property type="match status" value="2"/>
</dbReference>
<dbReference type="Gene3D" id="2.120.10.80">
    <property type="entry name" value="Kelch-type beta propeller"/>
    <property type="match status" value="1"/>
</dbReference>
<dbReference type="Gene3D" id="1.25.40.420">
    <property type="match status" value="1"/>
</dbReference>
<dbReference type="InterPro" id="IPR011333">
    <property type="entry name" value="SKP1/BTB/POZ_sf"/>
</dbReference>
<dbReference type="SMART" id="SM00225">
    <property type="entry name" value="BTB"/>
    <property type="match status" value="1"/>
</dbReference>
<dbReference type="PANTHER" id="PTHR24412">
    <property type="entry name" value="KELCH PROTEIN"/>
    <property type="match status" value="1"/>
</dbReference>
<dbReference type="Pfam" id="PF00651">
    <property type="entry name" value="BTB"/>
    <property type="match status" value="1"/>
</dbReference>
<proteinExistence type="predicted"/>
<dbReference type="InterPro" id="IPR011705">
    <property type="entry name" value="BACK"/>
</dbReference>
<dbReference type="PIRSF" id="PIRSF003716">
    <property type="entry name" value="VAC_F3L"/>
    <property type="match status" value="1"/>
</dbReference>
<dbReference type="Pfam" id="PF07707">
    <property type="entry name" value="BACK"/>
    <property type="match status" value="1"/>
</dbReference>
<dbReference type="InterPro" id="IPR006652">
    <property type="entry name" value="Kelch_1"/>
</dbReference>
<dbReference type="InterPro" id="IPR015915">
    <property type="entry name" value="Kelch-typ_b-propeller"/>
</dbReference>
<evidence type="ECO:0000256" key="1">
    <source>
        <dbReference type="ARBA" id="ARBA00022441"/>
    </source>
</evidence>
<name>A0A3G2KXL3_9POXV</name>
<dbReference type="SUPFAM" id="SSF117281">
    <property type="entry name" value="Kelch motif"/>
    <property type="match status" value="1"/>
</dbReference>
<evidence type="ECO:0000259" key="4">
    <source>
        <dbReference type="SMART" id="SM00875"/>
    </source>
</evidence>
<dbReference type="SUPFAM" id="SSF54695">
    <property type="entry name" value="POZ domain"/>
    <property type="match status" value="1"/>
</dbReference>